<dbReference type="RefSeq" id="YP_004322314.1">
    <property type="nucleotide sequence ID" value="NC_015279.1"/>
</dbReference>
<dbReference type="Proteomes" id="UP000006524">
    <property type="component" value="Segment"/>
</dbReference>
<sequence>MSCDINIDVKLNIHDAALIRAALFQYTKQDSYEFPSARTSTIREFIRQLDEQIEVNLPEDHDH</sequence>
<protein>
    <submittedName>
        <fullName evidence="1">Uncharacterized protein</fullName>
    </submittedName>
</protein>
<evidence type="ECO:0000313" key="1">
    <source>
        <dbReference type="EMBL" id="ADO97500.1"/>
    </source>
</evidence>
<reference evidence="1 2" key="1">
    <citation type="journal article" date="2010" name="Environ. Microbiol.">
        <title>Genomic analysis of oceanic cyanobacterial myoviruses compared with T4-like myoviruses from diverse hosts and environments.</title>
        <authorList>
            <person name="Sullivan M.B."/>
            <person name="Huang K.H."/>
            <person name="Ignacio-Espinoza J.C."/>
            <person name="Berlin A.M."/>
            <person name="Kelly L."/>
            <person name="Weigele P.R."/>
            <person name="DeFrancesco A.S."/>
            <person name="Kern S.E."/>
            <person name="Thompson L.R."/>
            <person name="Young S."/>
            <person name="Yandava C."/>
            <person name="Fu R."/>
            <person name="Krastins B."/>
            <person name="Chase M."/>
            <person name="Sarracino D."/>
            <person name="Osburne M.S."/>
            <person name="Henn M.R."/>
            <person name="Chisholm S.W."/>
        </authorList>
    </citation>
    <scope>NUCLEOTIDE SEQUENCE [LARGE SCALE GENOMIC DNA]</scope>
    <source>
        <strain evidence="1">8017-1</strain>
    </source>
</reference>
<name>E3SJ52_9CAUD</name>
<dbReference type="EMBL" id="GU071095">
    <property type="protein sequence ID" value="ADO97500.1"/>
    <property type="molecule type" value="Genomic_DNA"/>
</dbReference>
<organism evidence="1 2">
    <name type="scientific">Synechococcus phage S-SM2</name>
    <dbReference type="NCBI Taxonomy" id="444860"/>
    <lineage>
        <taxon>Viruses</taxon>
        <taxon>Duplodnaviria</taxon>
        <taxon>Heunggongvirae</taxon>
        <taxon>Uroviricota</taxon>
        <taxon>Caudoviricetes</taxon>
        <taxon>Pantevenvirales</taxon>
        <taxon>Kyanoviridae</taxon>
        <taxon>Nilusvirus</taxon>
        <taxon>Nilusvirus ssm2</taxon>
    </lineage>
</organism>
<evidence type="ECO:0000313" key="2">
    <source>
        <dbReference type="Proteomes" id="UP000006524"/>
    </source>
</evidence>
<gene>
    <name evidence="1" type="ORF">SSM2_158</name>
</gene>
<dbReference type="GeneID" id="10326790"/>
<dbReference type="KEGG" id="vg:10326790"/>
<accession>E3SJ52</accession>
<keyword evidence="2" id="KW-1185">Reference proteome</keyword>
<proteinExistence type="predicted"/>